<organism evidence="2 3">
    <name type="scientific">Sphaeroforma arctica JP610</name>
    <dbReference type="NCBI Taxonomy" id="667725"/>
    <lineage>
        <taxon>Eukaryota</taxon>
        <taxon>Ichthyosporea</taxon>
        <taxon>Ichthyophonida</taxon>
        <taxon>Sphaeroforma</taxon>
    </lineage>
</organism>
<evidence type="ECO:0000256" key="1">
    <source>
        <dbReference type="SAM" id="MobiDB-lite"/>
    </source>
</evidence>
<feature type="compositionally biased region" description="Basic residues" evidence="1">
    <location>
        <begin position="154"/>
        <end position="169"/>
    </location>
</feature>
<keyword evidence="3" id="KW-1185">Reference proteome</keyword>
<feature type="compositionally biased region" description="Polar residues" evidence="1">
    <location>
        <begin position="92"/>
        <end position="103"/>
    </location>
</feature>
<gene>
    <name evidence="2" type="ORF">SARC_13874</name>
</gene>
<dbReference type="Proteomes" id="UP000054560">
    <property type="component" value="Unassembled WGS sequence"/>
</dbReference>
<feature type="region of interest" description="Disordered" evidence="1">
    <location>
        <begin position="85"/>
        <end position="188"/>
    </location>
</feature>
<reference evidence="2 3" key="1">
    <citation type="submission" date="2011-02" db="EMBL/GenBank/DDBJ databases">
        <title>The Genome Sequence of Sphaeroforma arctica JP610.</title>
        <authorList>
            <consortium name="The Broad Institute Genome Sequencing Platform"/>
            <person name="Russ C."/>
            <person name="Cuomo C."/>
            <person name="Young S.K."/>
            <person name="Zeng Q."/>
            <person name="Gargeya S."/>
            <person name="Alvarado L."/>
            <person name="Berlin A."/>
            <person name="Chapman S.B."/>
            <person name="Chen Z."/>
            <person name="Freedman E."/>
            <person name="Gellesch M."/>
            <person name="Goldberg J."/>
            <person name="Griggs A."/>
            <person name="Gujja S."/>
            <person name="Heilman E."/>
            <person name="Heiman D."/>
            <person name="Howarth C."/>
            <person name="Mehta T."/>
            <person name="Neiman D."/>
            <person name="Pearson M."/>
            <person name="Roberts A."/>
            <person name="Saif S."/>
            <person name="Shea T."/>
            <person name="Shenoy N."/>
            <person name="Sisk P."/>
            <person name="Stolte C."/>
            <person name="Sykes S."/>
            <person name="White J."/>
            <person name="Yandava C."/>
            <person name="Burger G."/>
            <person name="Gray M.W."/>
            <person name="Holland P.W.H."/>
            <person name="King N."/>
            <person name="Lang F.B.F."/>
            <person name="Roger A.J."/>
            <person name="Ruiz-Trillo I."/>
            <person name="Haas B."/>
            <person name="Nusbaum C."/>
            <person name="Birren B."/>
        </authorList>
    </citation>
    <scope>NUCLEOTIDE SEQUENCE [LARGE SCALE GENOMIC DNA]</scope>
    <source>
        <strain evidence="2 3">JP610</strain>
    </source>
</reference>
<dbReference type="GeneID" id="25914378"/>
<accession>A0A0L0FBX6</accession>
<name>A0A0L0FBX6_9EUKA</name>
<protein>
    <submittedName>
        <fullName evidence="2">Uncharacterized protein</fullName>
    </submittedName>
</protein>
<feature type="compositionally biased region" description="Polar residues" evidence="1">
    <location>
        <begin position="113"/>
        <end position="126"/>
    </location>
</feature>
<evidence type="ECO:0000313" key="2">
    <source>
        <dbReference type="EMBL" id="KNC73568.1"/>
    </source>
</evidence>
<proteinExistence type="predicted"/>
<sequence length="205" mass="22449">MQRHTVGDPVERFLMYQSARYIHFALLVVLDLETVIQDDNQPEVIHAYCVSLRERIVSQRAKFNERNGYSEPPTLGLRIVGVDSDSRKHTAATPSTGPTTHTPASAALGMRSTHFTQRQPSAVQSLSEDDLNVRPSATATTTASDRSGFGMTSKLRRTNLKYKKKKRPQHPPQATSLTEGVGTQGGSGDAVGTRWVGIGGRVTVY</sequence>
<dbReference type="AlphaFoldDB" id="A0A0L0FBX6"/>
<evidence type="ECO:0000313" key="3">
    <source>
        <dbReference type="Proteomes" id="UP000054560"/>
    </source>
</evidence>
<dbReference type="RefSeq" id="XP_014147470.1">
    <property type="nucleotide sequence ID" value="XM_014291995.1"/>
</dbReference>
<dbReference type="EMBL" id="KQ245451">
    <property type="protein sequence ID" value="KNC73568.1"/>
    <property type="molecule type" value="Genomic_DNA"/>
</dbReference>